<dbReference type="Pfam" id="PF10247">
    <property type="entry name" value="Romo1"/>
    <property type="match status" value="1"/>
</dbReference>
<keyword evidence="8" id="KW-1185">Reference proteome</keyword>
<keyword evidence="4 6" id="KW-1133">Transmembrane helix</keyword>
<dbReference type="AlphaFoldDB" id="A0A0C3HHH4"/>
<dbReference type="InterPro" id="IPR018450">
    <property type="entry name" value="Romo1/Mgr2"/>
</dbReference>
<dbReference type="HOGENOM" id="CLU_142435_3_0_1"/>
<sequence length="114" mass="12111">MPIPAGANMGGPSTVDKLKMGAMMGGTVGVIIGFIFGSVNIMRYGAGPNGVMRTLGQFMLGSGATFGFFMSIGSAIRTDTISQEAVEAFARARRRPIIMARQPYQVYSGIQRKN</sequence>
<evidence type="ECO:0000256" key="1">
    <source>
        <dbReference type="ARBA" id="ARBA00004370"/>
    </source>
</evidence>
<protein>
    <recommendedName>
        <fullName evidence="9">Protein MGR2</fullName>
    </recommendedName>
</protein>
<dbReference type="InParanoid" id="A0A0C3HHH4"/>
<feature type="transmembrane region" description="Helical" evidence="6">
    <location>
        <begin position="20"/>
        <end position="42"/>
    </location>
</feature>
<dbReference type="FunCoup" id="A0A0C3HHH4">
    <property type="interactions" value="245"/>
</dbReference>
<keyword evidence="3 6" id="KW-0812">Transmembrane</keyword>
<feature type="transmembrane region" description="Helical" evidence="6">
    <location>
        <begin position="54"/>
        <end position="76"/>
    </location>
</feature>
<reference evidence="8" key="2">
    <citation type="submission" date="2015-01" db="EMBL/GenBank/DDBJ databases">
        <title>Evolutionary Origins and Diversification of the Mycorrhizal Mutualists.</title>
        <authorList>
            <consortium name="DOE Joint Genome Institute"/>
            <consortium name="Mycorrhizal Genomics Consortium"/>
            <person name="Kohler A."/>
            <person name="Kuo A."/>
            <person name="Nagy L.G."/>
            <person name="Floudas D."/>
            <person name="Copeland A."/>
            <person name="Barry K.W."/>
            <person name="Cichocki N."/>
            <person name="Veneault-Fourrey C."/>
            <person name="LaButti K."/>
            <person name="Lindquist E.A."/>
            <person name="Lipzen A."/>
            <person name="Lundell T."/>
            <person name="Morin E."/>
            <person name="Murat C."/>
            <person name="Riley R."/>
            <person name="Ohm R."/>
            <person name="Sun H."/>
            <person name="Tunlid A."/>
            <person name="Henrissat B."/>
            <person name="Grigoriev I.V."/>
            <person name="Hibbett D.S."/>
            <person name="Martin F."/>
        </authorList>
    </citation>
    <scope>NUCLEOTIDE SEQUENCE [LARGE SCALE GENOMIC DNA]</scope>
    <source>
        <strain evidence="8">Zn</strain>
    </source>
</reference>
<evidence type="ECO:0000256" key="6">
    <source>
        <dbReference type="SAM" id="Phobius"/>
    </source>
</evidence>
<evidence type="ECO:0000313" key="8">
    <source>
        <dbReference type="Proteomes" id="UP000054321"/>
    </source>
</evidence>
<dbReference type="GO" id="GO:0030150">
    <property type="term" value="P:protein import into mitochondrial matrix"/>
    <property type="evidence" value="ECO:0007669"/>
    <property type="project" value="TreeGrafter"/>
</dbReference>
<dbReference type="EMBL" id="KN832870">
    <property type="protein sequence ID" value="KIN07636.1"/>
    <property type="molecule type" value="Genomic_DNA"/>
</dbReference>
<dbReference type="OrthoDB" id="5409308at2759"/>
<dbReference type="STRING" id="913774.A0A0C3HHH4"/>
<dbReference type="PANTHER" id="PTHR28525">
    <property type="entry name" value="REACTIVE OXYGEN SPECIES MODULATOR 1"/>
    <property type="match status" value="1"/>
</dbReference>
<evidence type="ECO:0000313" key="7">
    <source>
        <dbReference type="EMBL" id="KIN07636.1"/>
    </source>
</evidence>
<organism evidence="7 8">
    <name type="scientific">Oidiodendron maius (strain Zn)</name>
    <dbReference type="NCBI Taxonomy" id="913774"/>
    <lineage>
        <taxon>Eukaryota</taxon>
        <taxon>Fungi</taxon>
        <taxon>Dikarya</taxon>
        <taxon>Ascomycota</taxon>
        <taxon>Pezizomycotina</taxon>
        <taxon>Leotiomycetes</taxon>
        <taxon>Leotiomycetes incertae sedis</taxon>
        <taxon>Myxotrichaceae</taxon>
        <taxon>Oidiodendron</taxon>
    </lineage>
</organism>
<dbReference type="PANTHER" id="PTHR28525:SF1">
    <property type="entry name" value="REACTIVE OXYGEN SPECIES MODULATOR 1"/>
    <property type="match status" value="1"/>
</dbReference>
<dbReference type="SMART" id="SM01378">
    <property type="entry name" value="Romo1"/>
    <property type="match status" value="1"/>
</dbReference>
<evidence type="ECO:0000256" key="3">
    <source>
        <dbReference type="ARBA" id="ARBA00022692"/>
    </source>
</evidence>
<keyword evidence="5 6" id="KW-0472">Membrane</keyword>
<evidence type="ECO:0000256" key="4">
    <source>
        <dbReference type="ARBA" id="ARBA00022989"/>
    </source>
</evidence>
<proteinExistence type="inferred from homology"/>
<dbReference type="Proteomes" id="UP000054321">
    <property type="component" value="Unassembled WGS sequence"/>
</dbReference>
<dbReference type="GO" id="GO:0045039">
    <property type="term" value="P:protein insertion into mitochondrial inner membrane"/>
    <property type="evidence" value="ECO:0007669"/>
    <property type="project" value="TreeGrafter"/>
</dbReference>
<name>A0A0C3HHH4_OIDMZ</name>
<evidence type="ECO:0008006" key="9">
    <source>
        <dbReference type="Google" id="ProtNLM"/>
    </source>
</evidence>
<evidence type="ECO:0000256" key="2">
    <source>
        <dbReference type="ARBA" id="ARBA00007839"/>
    </source>
</evidence>
<comment type="similarity">
    <text evidence="2">Belongs to the MGR2 family.</text>
</comment>
<comment type="subcellular location">
    <subcellularLocation>
        <location evidence="1">Membrane</location>
    </subcellularLocation>
</comment>
<gene>
    <name evidence="7" type="ORF">OIDMADRAFT_16236</name>
</gene>
<dbReference type="GO" id="GO:0005744">
    <property type="term" value="C:TIM23 mitochondrial import inner membrane translocase complex"/>
    <property type="evidence" value="ECO:0007669"/>
    <property type="project" value="TreeGrafter"/>
</dbReference>
<accession>A0A0C3HHH4</accession>
<reference evidence="7 8" key="1">
    <citation type="submission" date="2014-04" db="EMBL/GenBank/DDBJ databases">
        <authorList>
            <consortium name="DOE Joint Genome Institute"/>
            <person name="Kuo A."/>
            <person name="Martino E."/>
            <person name="Perotto S."/>
            <person name="Kohler A."/>
            <person name="Nagy L.G."/>
            <person name="Floudas D."/>
            <person name="Copeland A."/>
            <person name="Barry K.W."/>
            <person name="Cichocki N."/>
            <person name="Veneault-Fourrey C."/>
            <person name="LaButti K."/>
            <person name="Lindquist E.A."/>
            <person name="Lipzen A."/>
            <person name="Lundell T."/>
            <person name="Morin E."/>
            <person name="Murat C."/>
            <person name="Sun H."/>
            <person name="Tunlid A."/>
            <person name="Henrissat B."/>
            <person name="Grigoriev I.V."/>
            <person name="Hibbett D.S."/>
            <person name="Martin F."/>
            <person name="Nordberg H.P."/>
            <person name="Cantor M.N."/>
            <person name="Hua S.X."/>
        </authorList>
    </citation>
    <scope>NUCLEOTIDE SEQUENCE [LARGE SCALE GENOMIC DNA]</scope>
    <source>
        <strain evidence="7 8">Zn</strain>
    </source>
</reference>
<evidence type="ECO:0000256" key="5">
    <source>
        <dbReference type="ARBA" id="ARBA00023136"/>
    </source>
</evidence>